<keyword evidence="8" id="KW-0029">Amino-acid transport</keyword>
<feature type="domain" description="ABC transporter" evidence="13">
    <location>
        <begin position="2"/>
        <end position="239"/>
    </location>
</feature>
<comment type="subcellular location">
    <subcellularLocation>
        <location evidence="1">Cell inner membrane</location>
        <topology evidence="1">Multi-pass membrane protein</topology>
    </subcellularLocation>
</comment>
<evidence type="ECO:0000256" key="1">
    <source>
        <dbReference type="ARBA" id="ARBA00004429"/>
    </source>
</evidence>
<keyword evidence="7" id="KW-0067">ATP-binding</keyword>
<keyword evidence="5 12" id="KW-0812">Transmembrane</keyword>
<evidence type="ECO:0000256" key="4">
    <source>
        <dbReference type="ARBA" id="ARBA00022519"/>
    </source>
</evidence>
<dbReference type="OrthoDB" id="2079174at2"/>
<evidence type="ECO:0000313" key="15">
    <source>
        <dbReference type="Proteomes" id="UP000198948"/>
    </source>
</evidence>
<dbReference type="GO" id="GO:0016887">
    <property type="term" value="F:ATP hydrolysis activity"/>
    <property type="evidence" value="ECO:0007669"/>
    <property type="project" value="InterPro"/>
</dbReference>
<dbReference type="FunFam" id="3.40.50.300:FF:000032">
    <property type="entry name" value="Export ABC transporter ATP-binding protein"/>
    <property type="match status" value="1"/>
</dbReference>
<evidence type="ECO:0000256" key="2">
    <source>
        <dbReference type="ARBA" id="ARBA00022448"/>
    </source>
</evidence>
<dbReference type="Gene3D" id="3.40.50.300">
    <property type="entry name" value="P-loop containing nucleotide triphosphate hydrolases"/>
    <property type="match status" value="1"/>
</dbReference>
<keyword evidence="3" id="KW-1003">Cell membrane</keyword>
<evidence type="ECO:0000256" key="7">
    <source>
        <dbReference type="ARBA" id="ARBA00022840"/>
    </source>
</evidence>
<dbReference type="PROSITE" id="PS00211">
    <property type="entry name" value="ABC_TRANSPORTER_1"/>
    <property type="match status" value="1"/>
</dbReference>
<dbReference type="GO" id="GO:0098796">
    <property type="term" value="C:membrane protein complex"/>
    <property type="evidence" value="ECO:0007669"/>
    <property type="project" value="UniProtKB-ARBA"/>
</dbReference>
<evidence type="ECO:0000256" key="3">
    <source>
        <dbReference type="ARBA" id="ARBA00022475"/>
    </source>
</evidence>
<evidence type="ECO:0000259" key="13">
    <source>
        <dbReference type="PROSITE" id="PS50893"/>
    </source>
</evidence>
<dbReference type="PROSITE" id="PS50893">
    <property type="entry name" value="ABC_TRANSPORTER_2"/>
    <property type="match status" value="1"/>
</dbReference>
<keyword evidence="15" id="KW-1185">Reference proteome</keyword>
<dbReference type="InterPro" id="IPR003593">
    <property type="entry name" value="AAA+_ATPase"/>
</dbReference>
<evidence type="ECO:0000256" key="6">
    <source>
        <dbReference type="ARBA" id="ARBA00022741"/>
    </source>
</evidence>
<dbReference type="SMART" id="SM00382">
    <property type="entry name" value="AAA"/>
    <property type="match status" value="1"/>
</dbReference>
<evidence type="ECO:0000256" key="10">
    <source>
        <dbReference type="ARBA" id="ARBA00023136"/>
    </source>
</evidence>
<dbReference type="Pfam" id="PF02687">
    <property type="entry name" value="FtsX"/>
    <property type="match status" value="1"/>
</dbReference>
<sequence>MLEMKHISKSYPQAKGLTESVLKDINFTFEAGDFAVILGPSGSGKSTLLNIISGLDTSYEGEVILSGKPLSKKGLDDYHKNTIGFIFQSFNLVGHMSILENVKMPLYLDKHLSNEARNQRAQELLEKVGLGEFSKKKPNQLSGGQKQRVAIARSLANNPDIIFADEPTGALDSKTATEIMNILKSLAAEGKTIVVVTHEEAYINEATKVLRLKDGVLDAKATKITIKKKKTPVFFEEKKSKSTLSPLSILKLGFKNFMNRKLRNVLVALGTSIGIIAILLALGLGNGINRVVADLFNTAYSPNQITAFYREEGAGGPPRASAPLTDEEIKKLEKMYQTENVTETYQTSHVLGVRFEYEGELLAEVPPADAQEAVLSDARYEQYSVEEGYLLVGKMFTTKEEGILLPSEVAKNMLNLESVDDLTKENTEGLVGKKITIVTSVRTSEVGMSKTETIISGVLNPEEEGFVQGFLMSQVSYEQLLTAGGLTKDIYSVDGFANTPDEVEPIIEKYKNHPDFENYQITNGVAFLEMITQFTTIIVYLISFIAGLSLIVAGVMIAVVLYIGVVERTKEIGVLRAIGYKKKHIRYLFISEALYIMLTSNILSIGIALGLSTIANPIIQTQIGFSQVIQMSVLNMLVTLGITLVLGILFALYPASRGAKLDPTEALRYE</sequence>
<dbReference type="InterPro" id="IPR015854">
    <property type="entry name" value="ABC_transpr_LolD-like"/>
</dbReference>
<organism evidence="14 15">
    <name type="scientific">Isobaculum melis</name>
    <dbReference type="NCBI Taxonomy" id="142588"/>
    <lineage>
        <taxon>Bacteria</taxon>
        <taxon>Bacillati</taxon>
        <taxon>Bacillota</taxon>
        <taxon>Bacilli</taxon>
        <taxon>Lactobacillales</taxon>
        <taxon>Carnobacteriaceae</taxon>
        <taxon>Isobaculum</taxon>
    </lineage>
</organism>
<dbReference type="InterPro" id="IPR003838">
    <property type="entry name" value="ABC3_permease_C"/>
</dbReference>
<dbReference type="AlphaFoldDB" id="A0A1H9SVW1"/>
<dbReference type="Pfam" id="PF12704">
    <property type="entry name" value="MacB_PCD"/>
    <property type="match status" value="1"/>
</dbReference>
<dbReference type="STRING" id="142588.SAMN04488559_10982"/>
<dbReference type="GO" id="GO:0005886">
    <property type="term" value="C:plasma membrane"/>
    <property type="evidence" value="ECO:0007669"/>
    <property type="project" value="UniProtKB-SubCell"/>
</dbReference>
<dbReference type="SUPFAM" id="SSF52540">
    <property type="entry name" value="P-loop containing nucleoside triphosphate hydrolases"/>
    <property type="match status" value="1"/>
</dbReference>
<dbReference type="Pfam" id="PF00005">
    <property type="entry name" value="ABC_tran"/>
    <property type="match status" value="1"/>
</dbReference>
<feature type="transmembrane region" description="Helical" evidence="12">
    <location>
        <begin position="537"/>
        <end position="566"/>
    </location>
</feature>
<evidence type="ECO:0000256" key="12">
    <source>
        <dbReference type="SAM" id="Phobius"/>
    </source>
</evidence>
<dbReference type="PANTHER" id="PTHR24220:SF692">
    <property type="entry name" value="ABC TRANSPORTER DOMAIN-CONTAINING PROTEIN"/>
    <property type="match status" value="1"/>
</dbReference>
<dbReference type="InterPro" id="IPR027417">
    <property type="entry name" value="P-loop_NTPase"/>
</dbReference>
<dbReference type="GO" id="GO:0005524">
    <property type="term" value="F:ATP binding"/>
    <property type="evidence" value="ECO:0007669"/>
    <property type="project" value="UniProtKB-KW"/>
</dbReference>
<accession>A0A1H9SVW1</accession>
<evidence type="ECO:0000256" key="8">
    <source>
        <dbReference type="ARBA" id="ARBA00022970"/>
    </source>
</evidence>
<dbReference type="PANTHER" id="PTHR24220">
    <property type="entry name" value="IMPORT ATP-BINDING PROTEIN"/>
    <property type="match status" value="1"/>
</dbReference>
<keyword evidence="6" id="KW-0547">Nucleotide-binding</keyword>
<reference evidence="14 15" key="1">
    <citation type="submission" date="2016-10" db="EMBL/GenBank/DDBJ databases">
        <authorList>
            <person name="de Groot N.N."/>
        </authorList>
    </citation>
    <scope>NUCLEOTIDE SEQUENCE [LARGE SCALE GENOMIC DNA]</scope>
    <source>
        <strain evidence="14 15">DSM 13760</strain>
    </source>
</reference>
<feature type="transmembrane region" description="Helical" evidence="12">
    <location>
        <begin position="587"/>
        <end position="611"/>
    </location>
</feature>
<name>A0A1H9SVW1_9LACT</name>
<dbReference type="GO" id="GO:0006865">
    <property type="term" value="P:amino acid transport"/>
    <property type="evidence" value="ECO:0007669"/>
    <property type="project" value="UniProtKB-KW"/>
</dbReference>
<dbReference type="EMBL" id="FOHA01000009">
    <property type="protein sequence ID" value="SER89046.1"/>
    <property type="molecule type" value="Genomic_DNA"/>
</dbReference>
<evidence type="ECO:0000313" key="14">
    <source>
        <dbReference type="EMBL" id="SER89046.1"/>
    </source>
</evidence>
<dbReference type="CDD" id="cd03255">
    <property type="entry name" value="ABC_MJ0796_LolCDE_FtsE"/>
    <property type="match status" value="1"/>
</dbReference>
<dbReference type="InterPro" id="IPR017871">
    <property type="entry name" value="ABC_transporter-like_CS"/>
</dbReference>
<evidence type="ECO:0000256" key="5">
    <source>
        <dbReference type="ARBA" id="ARBA00022692"/>
    </source>
</evidence>
<comment type="similarity">
    <text evidence="11">Belongs to the ABC transporter superfamily. Macrolide exporter (TC 3.A.1.122) family.</text>
</comment>
<keyword evidence="14" id="KW-0449">Lipoprotein</keyword>
<dbReference type="InterPro" id="IPR017911">
    <property type="entry name" value="MacB-like_ATP-bd"/>
</dbReference>
<protein>
    <submittedName>
        <fullName evidence="14">ABC-type lipoprotein export system, ATPase component</fullName>
    </submittedName>
</protein>
<keyword evidence="2" id="KW-0813">Transport</keyword>
<dbReference type="InterPro" id="IPR025857">
    <property type="entry name" value="MacB_PCD"/>
</dbReference>
<dbReference type="InterPro" id="IPR003439">
    <property type="entry name" value="ABC_transporter-like_ATP-bd"/>
</dbReference>
<feature type="transmembrane region" description="Helical" evidence="12">
    <location>
        <begin position="631"/>
        <end position="653"/>
    </location>
</feature>
<evidence type="ECO:0000256" key="9">
    <source>
        <dbReference type="ARBA" id="ARBA00022989"/>
    </source>
</evidence>
<feature type="transmembrane region" description="Helical" evidence="12">
    <location>
        <begin position="265"/>
        <end position="285"/>
    </location>
</feature>
<dbReference type="RefSeq" id="WP_092652296.1">
    <property type="nucleotide sequence ID" value="NZ_FOHA01000009.1"/>
</dbReference>
<gene>
    <name evidence="14" type="ORF">SAMN04488559_10982</name>
</gene>
<keyword evidence="10 12" id="KW-0472">Membrane</keyword>
<evidence type="ECO:0000256" key="11">
    <source>
        <dbReference type="ARBA" id="ARBA00038388"/>
    </source>
</evidence>
<keyword evidence="4" id="KW-0997">Cell inner membrane</keyword>
<dbReference type="Proteomes" id="UP000198948">
    <property type="component" value="Unassembled WGS sequence"/>
</dbReference>
<proteinExistence type="inferred from homology"/>
<keyword evidence="9 12" id="KW-1133">Transmembrane helix</keyword>
<dbReference type="GO" id="GO:0022857">
    <property type="term" value="F:transmembrane transporter activity"/>
    <property type="evidence" value="ECO:0007669"/>
    <property type="project" value="TreeGrafter"/>
</dbReference>